<dbReference type="InParanoid" id="A0A061DGV3"/>
<evidence type="ECO:0000313" key="1">
    <source>
        <dbReference type="EMBL" id="EOX91362.1"/>
    </source>
</evidence>
<accession>A0A061DGV3</accession>
<protein>
    <submittedName>
        <fullName evidence="1">Uncharacterized protein</fullName>
    </submittedName>
</protein>
<reference evidence="1 2" key="1">
    <citation type="journal article" date="2013" name="Genome Biol.">
        <title>The genome sequence of the most widely cultivated cacao type and its use to identify candidate genes regulating pod color.</title>
        <authorList>
            <person name="Motamayor J.C."/>
            <person name="Mockaitis K."/>
            <person name="Schmutz J."/>
            <person name="Haiminen N."/>
            <person name="Iii D.L."/>
            <person name="Cornejo O."/>
            <person name="Findley S.D."/>
            <person name="Zheng P."/>
            <person name="Utro F."/>
            <person name="Royaert S."/>
            <person name="Saski C."/>
            <person name="Jenkins J."/>
            <person name="Podicheti R."/>
            <person name="Zhao M."/>
            <person name="Scheffler B.E."/>
            <person name="Stack J.C."/>
            <person name="Feltus F.A."/>
            <person name="Mustiga G.M."/>
            <person name="Amores F."/>
            <person name="Phillips W."/>
            <person name="Marelli J.P."/>
            <person name="May G.D."/>
            <person name="Shapiro H."/>
            <person name="Ma J."/>
            <person name="Bustamante C.D."/>
            <person name="Schnell R.J."/>
            <person name="Main D."/>
            <person name="Gilbert D."/>
            <person name="Parida L."/>
            <person name="Kuhn D.N."/>
        </authorList>
    </citation>
    <scope>NUCLEOTIDE SEQUENCE [LARGE SCALE GENOMIC DNA]</scope>
    <source>
        <strain evidence="2">cv. Matina 1-6</strain>
    </source>
</reference>
<dbReference type="EMBL" id="CM001879">
    <property type="protein sequence ID" value="EOX91362.1"/>
    <property type="molecule type" value="Genomic_DNA"/>
</dbReference>
<dbReference type="HOGENOM" id="CLU_1621926_0_0_1"/>
<name>A0A061DGV3_THECC</name>
<sequence>MGRHRYSNKKGVAESVASNGCLWVLRFQGNYRTYPLGQMGSTIESSTVGSLDHQIFIKACVRYNIPIFLRTNNSFVPASCPAANHRSATWQVIVETSGAWCLLYQQTAYNELKVEGIQISREADVLHSPMTMLPRVHRPSGQRESVAHVGEDPRIAFHKLGLLL</sequence>
<dbReference type="Proteomes" id="UP000026915">
    <property type="component" value="Chromosome 1"/>
</dbReference>
<gene>
    <name evidence="1" type="ORF">TCM_000579</name>
</gene>
<dbReference type="AlphaFoldDB" id="A0A061DGV3"/>
<dbReference type="Gramene" id="EOX91362">
    <property type="protein sequence ID" value="EOX91362"/>
    <property type="gene ID" value="TCM_000579"/>
</dbReference>
<proteinExistence type="predicted"/>
<evidence type="ECO:0000313" key="2">
    <source>
        <dbReference type="Proteomes" id="UP000026915"/>
    </source>
</evidence>
<keyword evidence="2" id="KW-1185">Reference proteome</keyword>
<organism evidence="1 2">
    <name type="scientific">Theobroma cacao</name>
    <name type="common">Cacao</name>
    <name type="synonym">Cocoa</name>
    <dbReference type="NCBI Taxonomy" id="3641"/>
    <lineage>
        <taxon>Eukaryota</taxon>
        <taxon>Viridiplantae</taxon>
        <taxon>Streptophyta</taxon>
        <taxon>Embryophyta</taxon>
        <taxon>Tracheophyta</taxon>
        <taxon>Spermatophyta</taxon>
        <taxon>Magnoliopsida</taxon>
        <taxon>eudicotyledons</taxon>
        <taxon>Gunneridae</taxon>
        <taxon>Pentapetalae</taxon>
        <taxon>rosids</taxon>
        <taxon>malvids</taxon>
        <taxon>Malvales</taxon>
        <taxon>Malvaceae</taxon>
        <taxon>Byttnerioideae</taxon>
        <taxon>Theobroma</taxon>
    </lineage>
</organism>